<dbReference type="EMBL" id="JANBVB010000049">
    <property type="protein sequence ID" value="KAJ2898746.1"/>
    <property type="molecule type" value="Genomic_DNA"/>
</dbReference>
<sequence>MEHKVLVVYNRGTDVSRVDEYVFSGHIPAGAITSHIVATRENEGLTNNWIYLDEFDRKFVNSSWVDGPPAATIPCIVFHPEFSEHGFERLEFINTIRAKAEEISNRETYIYDDVEKVFFNSHIKGML</sequence>
<protein>
    <submittedName>
        <fullName evidence="1">Uncharacterized protein</fullName>
    </submittedName>
</protein>
<gene>
    <name evidence="1" type="ORF">IWW38_001254</name>
</gene>
<accession>A0ACC1M770</accession>
<dbReference type="Proteomes" id="UP001139981">
    <property type="component" value="Unassembled WGS sequence"/>
</dbReference>
<reference evidence="1" key="1">
    <citation type="submission" date="2022-07" db="EMBL/GenBank/DDBJ databases">
        <title>Phylogenomic reconstructions and comparative analyses of Kickxellomycotina fungi.</title>
        <authorList>
            <person name="Reynolds N.K."/>
            <person name="Stajich J.E."/>
            <person name="Barry K."/>
            <person name="Grigoriev I.V."/>
            <person name="Crous P."/>
            <person name="Smith M.E."/>
        </authorList>
    </citation>
    <scope>NUCLEOTIDE SEQUENCE</scope>
    <source>
        <strain evidence="1">CBS 190363</strain>
    </source>
</reference>
<keyword evidence="2" id="KW-1185">Reference proteome</keyword>
<evidence type="ECO:0000313" key="1">
    <source>
        <dbReference type="EMBL" id="KAJ2898746.1"/>
    </source>
</evidence>
<name>A0ACC1M770_9FUNG</name>
<proteinExistence type="predicted"/>
<comment type="caution">
    <text evidence="1">The sequence shown here is derived from an EMBL/GenBank/DDBJ whole genome shotgun (WGS) entry which is preliminary data.</text>
</comment>
<evidence type="ECO:0000313" key="2">
    <source>
        <dbReference type="Proteomes" id="UP001139981"/>
    </source>
</evidence>
<organism evidence="1 2">
    <name type="scientific">Coemansia aciculifera</name>
    <dbReference type="NCBI Taxonomy" id="417176"/>
    <lineage>
        <taxon>Eukaryota</taxon>
        <taxon>Fungi</taxon>
        <taxon>Fungi incertae sedis</taxon>
        <taxon>Zoopagomycota</taxon>
        <taxon>Kickxellomycotina</taxon>
        <taxon>Kickxellomycetes</taxon>
        <taxon>Kickxellales</taxon>
        <taxon>Kickxellaceae</taxon>
        <taxon>Coemansia</taxon>
    </lineage>
</organism>